<evidence type="ECO:0000256" key="2">
    <source>
        <dbReference type="ARBA" id="ARBA00004922"/>
    </source>
</evidence>
<feature type="chain" id="PRO_5035878986" description="dolichyl-P-Glc:Glc1Man9GlcNAc2-PP-dolichol alpha-1,3-glucosyltransferase" evidence="12">
    <location>
        <begin position="21"/>
        <end position="947"/>
    </location>
</feature>
<feature type="domain" description="Protein kinase" evidence="13">
    <location>
        <begin position="407"/>
        <end position="686"/>
    </location>
</feature>
<evidence type="ECO:0000256" key="9">
    <source>
        <dbReference type="ARBA" id="ARBA00022989"/>
    </source>
</evidence>
<dbReference type="EC" id="2.4.1.265" evidence="4"/>
<comment type="similarity">
    <text evidence="3">Belongs to the ALG6/ALG8 glucosyltransferase family.</text>
</comment>
<evidence type="ECO:0000256" key="10">
    <source>
        <dbReference type="ARBA" id="ARBA00023136"/>
    </source>
</evidence>
<keyword evidence="12" id="KW-0732">Signal</keyword>
<feature type="transmembrane region" description="Helical" evidence="11">
    <location>
        <begin position="270"/>
        <end position="287"/>
    </location>
</feature>
<dbReference type="Pfam" id="PF00069">
    <property type="entry name" value="Pkinase"/>
    <property type="match status" value="1"/>
</dbReference>
<evidence type="ECO:0000256" key="1">
    <source>
        <dbReference type="ARBA" id="ARBA00004477"/>
    </source>
</evidence>
<dbReference type="SMART" id="SM00220">
    <property type="entry name" value="S_TKc"/>
    <property type="match status" value="1"/>
</dbReference>
<accession>A0A8S1JV28</accession>
<dbReference type="EMBL" id="CAJJDN010000001">
    <property type="protein sequence ID" value="CAD8046281.1"/>
    <property type="molecule type" value="Genomic_DNA"/>
</dbReference>
<dbReference type="InterPro" id="IPR004856">
    <property type="entry name" value="Glyco_trans_ALG6/ALG8"/>
</dbReference>
<evidence type="ECO:0000259" key="13">
    <source>
        <dbReference type="PROSITE" id="PS50011"/>
    </source>
</evidence>
<keyword evidence="5" id="KW-0328">Glycosyltransferase</keyword>
<dbReference type="PANTHER" id="PTHR12413">
    <property type="entry name" value="DOLICHYL GLYCOSYLTRANSFERASE"/>
    <property type="match status" value="1"/>
</dbReference>
<sequence length="947" mass="113239">MYLIILVVLIKCMLIHLYYSTDFDVHRNWMRITTEQPINQWYYDEQSIWTLDYPPLFAYLEYLFGKIALLIGIDLYNITDQLVWFQRITVIISEFLYFYAVKYQQKSFTKQFIDMIPFGCLLIDNIHFQYNGFLYGILLFVCYKLQKQQYLQASLLYVILLSFKHIYIYVLPAFGVILLKNCQIKQIITMGIFSVSLVILIFLPFYQDLFQILKRLFPFQRGLVHAYWAQNFWSIYCTADKILGIIFKVNKASTASGVVQETIFNVLPQIGNFTTLIIIGFLCLILFRKKYKNIYDIFTISSLIFFNFGYHVHEKAVMIPLILQFVQMKNPNLIFMASFINGIALLPLIPTQYEQPILIILLIVLHLIFYAEYQIKLNDIEKLYLLLGGLIILYDRLFHNLLLGGKLEFLPLIMYSLYGSLFNQYWLIQQIRQKDDYYVKFQRIGGTVFLGFMPNELGIKKIFLLLRKSMQKLLLKQKYRFNKKQMFQENQITKIQLFLQMQKKEEFMYLVKEYCNQGVLDDFILNHNLSEYVVVFFRQNAAQSKKIIHRDIKPQNLFLHYGQVKVADQLKLWINQIKVENFKLLVQYLRVCLLKQLNQNLIIVQVRYGLQEYLENIIGKKSFHQSYQRKSNIKEYILFNYLNFCFNLIPEGCTLSEPTKDLLKSMLVIDENNRVSWQDFFNYKAIKIEQNPQFTLSNQDTDEDLTLNNFLIESTSLSLSNKEQDEINYLAHQNILNRAQRSKRSFRFQISIDIIFYKLKVKKKLLYIQCKFLLQERIYFVFSSLNQMLLIDCNESGILEFDPQDWLELMTSEYLQNDLQKNRQSTQRDFEISKKEFKKWKEQLYDAQFQLKKFSIIERGVAQSIEENEYLIMAINNNFKEIFLILAQQLEPIYLQILETKKPINKHQIYNEKKIDTIFIYDIHMFQKYCQKALIRLLNTNKFLKIL</sequence>
<keyword evidence="9 11" id="KW-1133">Transmembrane helix</keyword>
<feature type="transmembrane region" description="Helical" evidence="11">
    <location>
        <begin position="83"/>
        <end position="101"/>
    </location>
</feature>
<dbReference type="PROSITE" id="PS00108">
    <property type="entry name" value="PROTEIN_KINASE_ST"/>
    <property type="match status" value="1"/>
</dbReference>
<evidence type="ECO:0000256" key="12">
    <source>
        <dbReference type="SAM" id="SignalP"/>
    </source>
</evidence>
<comment type="caution">
    <text evidence="14">The sequence shown here is derived from an EMBL/GenBank/DDBJ whole genome shotgun (WGS) entry which is preliminary data.</text>
</comment>
<dbReference type="GO" id="GO:0042283">
    <property type="term" value="F:dolichyl pyrophosphate Glc1Man9GlcNAc2 alpha-1,3-glucosyltransferase activity"/>
    <property type="evidence" value="ECO:0007669"/>
    <property type="project" value="UniProtKB-EC"/>
</dbReference>
<evidence type="ECO:0000256" key="11">
    <source>
        <dbReference type="SAM" id="Phobius"/>
    </source>
</evidence>
<dbReference type="GO" id="GO:0006487">
    <property type="term" value="P:protein N-linked glycosylation"/>
    <property type="evidence" value="ECO:0007669"/>
    <property type="project" value="TreeGrafter"/>
</dbReference>
<evidence type="ECO:0000313" key="14">
    <source>
        <dbReference type="EMBL" id="CAD8046281.1"/>
    </source>
</evidence>
<evidence type="ECO:0000256" key="7">
    <source>
        <dbReference type="ARBA" id="ARBA00022692"/>
    </source>
</evidence>
<comment type="pathway">
    <text evidence="2">Protein modification; protein glycosylation.</text>
</comment>
<feature type="transmembrane region" description="Helical" evidence="11">
    <location>
        <begin position="121"/>
        <end position="143"/>
    </location>
</feature>
<evidence type="ECO:0000256" key="8">
    <source>
        <dbReference type="ARBA" id="ARBA00022824"/>
    </source>
</evidence>
<evidence type="ECO:0000313" key="15">
    <source>
        <dbReference type="Proteomes" id="UP000692954"/>
    </source>
</evidence>
<feature type="transmembrane region" description="Helical" evidence="11">
    <location>
        <begin position="155"/>
        <end position="178"/>
    </location>
</feature>
<organism evidence="14 15">
    <name type="scientific">Paramecium sonneborni</name>
    <dbReference type="NCBI Taxonomy" id="65129"/>
    <lineage>
        <taxon>Eukaryota</taxon>
        <taxon>Sar</taxon>
        <taxon>Alveolata</taxon>
        <taxon>Ciliophora</taxon>
        <taxon>Intramacronucleata</taxon>
        <taxon>Oligohymenophorea</taxon>
        <taxon>Peniculida</taxon>
        <taxon>Parameciidae</taxon>
        <taxon>Paramecium</taxon>
    </lineage>
</organism>
<feature type="transmembrane region" description="Helical" evidence="11">
    <location>
        <begin position="56"/>
        <end position="76"/>
    </location>
</feature>
<keyword evidence="6" id="KW-0808">Transferase</keyword>
<dbReference type="GO" id="GO:0005789">
    <property type="term" value="C:endoplasmic reticulum membrane"/>
    <property type="evidence" value="ECO:0007669"/>
    <property type="project" value="UniProtKB-SubCell"/>
</dbReference>
<keyword evidence="8" id="KW-0256">Endoplasmic reticulum</keyword>
<dbReference type="GO" id="GO:0004672">
    <property type="term" value="F:protein kinase activity"/>
    <property type="evidence" value="ECO:0007669"/>
    <property type="project" value="InterPro"/>
</dbReference>
<keyword evidence="15" id="KW-1185">Reference proteome</keyword>
<keyword evidence="7 11" id="KW-0812">Transmembrane</keyword>
<name>A0A8S1JV28_9CILI</name>
<feature type="transmembrane region" description="Helical" evidence="11">
    <location>
        <begin position="333"/>
        <end position="349"/>
    </location>
</feature>
<dbReference type="GO" id="GO:0005524">
    <property type="term" value="F:ATP binding"/>
    <property type="evidence" value="ECO:0007669"/>
    <property type="project" value="InterPro"/>
</dbReference>
<evidence type="ECO:0000256" key="3">
    <source>
        <dbReference type="ARBA" id="ARBA00008715"/>
    </source>
</evidence>
<protein>
    <recommendedName>
        <fullName evidence="4">dolichyl-P-Glc:Glc1Man9GlcNAc2-PP-dolichol alpha-1,3-glucosyltransferase</fullName>
        <ecNumber evidence="4">2.4.1.265</ecNumber>
    </recommendedName>
</protein>
<gene>
    <name evidence="14" type="ORF">PSON_ATCC_30995.1.T0010532</name>
</gene>
<dbReference type="PROSITE" id="PS50011">
    <property type="entry name" value="PROTEIN_KINASE_DOM"/>
    <property type="match status" value="1"/>
</dbReference>
<feature type="signal peptide" evidence="12">
    <location>
        <begin position="1"/>
        <end position="20"/>
    </location>
</feature>
<evidence type="ECO:0000256" key="6">
    <source>
        <dbReference type="ARBA" id="ARBA00022679"/>
    </source>
</evidence>
<keyword evidence="10 11" id="KW-0472">Membrane</keyword>
<dbReference type="Pfam" id="PF03155">
    <property type="entry name" value="Alg6_Alg8"/>
    <property type="match status" value="1"/>
</dbReference>
<feature type="transmembrane region" description="Helical" evidence="11">
    <location>
        <begin position="184"/>
        <end position="206"/>
    </location>
</feature>
<dbReference type="InterPro" id="IPR008271">
    <property type="entry name" value="Ser/Thr_kinase_AS"/>
</dbReference>
<dbReference type="OrthoDB" id="1689333at2759"/>
<dbReference type="PANTHER" id="PTHR12413:SF2">
    <property type="entry name" value="DOLICHYL PYROPHOSPHATE GLC1MAN9GLCNAC2 ALPHA-1,3-GLUCOSYLTRANSFERASE-RELATED"/>
    <property type="match status" value="1"/>
</dbReference>
<dbReference type="AlphaFoldDB" id="A0A8S1JV28"/>
<dbReference type="Proteomes" id="UP000692954">
    <property type="component" value="Unassembled WGS sequence"/>
</dbReference>
<reference evidence="14" key="1">
    <citation type="submission" date="2021-01" db="EMBL/GenBank/DDBJ databases">
        <authorList>
            <consortium name="Genoscope - CEA"/>
            <person name="William W."/>
        </authorList>
    </citation>
    <scope>NUCLEOTIDE SEQUENCE</scope>
</reference>
<proteinExistence type="inferred from homology"/>
<feature type="transmembrane region" description="Helical" evidence="11">
    <location>
        <begin position="293"/>
        <end position="312"/>
    </location>
</feature>
<feature type="transmembrane region" description="Helical" evidence="11">
    <location>
        <begin position="355"/>
        <end position="371"/>
    </location>
</feature>
<comment type="subcellular location">
    <subcellularLocation>
        <location evidence="1">Endoplasmic reticulum membrane</location>
        <topology evidence="1">Multi-pass membrane protein</topology>
    </subcellularLocation>
</comment>
<dbReference type="InterPro" id="IPR000719">
    <property type="entry name" value="Prot_kinase_dom"/>
</dbReference>
<feature type="transmembrane region" description="Helical" evidence="11">
    <location>
        <begin position="409"/>
        <end position="428"/>
    </location>
</feature>
<evidence type="ECO:0000256" key="4">
    <source>
        <dbReference type="ARBA" id="ARBA00011938"/>
    </source>
</evidence>
<evidence type="ECO:0000256" key="5">
    <source>
        <dbReference type="ARBA" id="ARBA00022676"/>
    </source>
</evidence>